<accession>A0A165DHX7</accession>
<dbReference type="RefSeq" id="XP_040762659.1">
    <property type="nucleotide sequence ID" value="XM_040901729.1"/>
</dbReference>
<dbReference type="EMBL" id="KV427633">
    <property type="protein sequence ID" value="KZT04919.1"/>
    <property type="molecule type" value="Genomic_DNA"/>
</dbReference>
<protein>
    <submittedName>
        <fullName evidence="2">Uncharacterized protein</fullName>
    </submittedName>
</protein>
<dbReference type="InParanoid" id="A0A165DHX7"/>
<proteinExistence type="predicted"/>
<gene>
    <name evidence="2" type="ORF">LAESUDRAFT_247003</name>
</gene>
<dbReference type="Proteomes" id="UP000076871">
    <property type="component" value="Unassembled WGS sequence"/>
</dbReference>
<evidence type="ECO:0000313" key="3">
    <source>
        <dbReference type="Proteomes" id="UP000076871"/>
    </source>
</evidence>
<dbReference type="GeneID" id="63818761"/>
<feature type="region of interest" description="Disordered" evidence="1">
    <location>
        <begin position="200"/>
        <end position="231"/>
    </location>
</feature>
<evidence type="ECO:0000313" key="2">
    <source>
        <dbReference type="EMBL" id="KZT04919.1"/>
    </source>
</evidence>
<keyword evidence="3" id="KW-1185">Reference proteome</keyword>
<evidence type="ECO:0000256" key="1">
    <source>
        <dbReference type="SAM" id="MobiDB-lite"/>
    </source>
</evidence>
<dbReference type="AlphaFoldDB" id="A0A165DHX7"/>
<name>A0A165DHX7_9APHY</name>
<organism evidence="2 3">
    <name type="scientific">Laetiporus sulphureus 93-53</name>
    <dbReference type="NCBI Taxonomy" id="1314785"/>
    <lineage>
        <taxon>Eukaryota</taxon>
        <taxon>Fungi</taxon>
        <taxon>Dikarya</taxon>
        <taxon>Basidiomycota</taxon>
        <taxon>Agaricomycotina</taxon>
        <taxon>Agaricomycetes</taxon>
        <taxon>Polyporales</taxon>
        <taxon>Laetiporus</taxon>
    </lineage>
</organism>
<sequence length="231" mass="25803">MDFCDKMTPIQADTEVSKTRTEFRKRPSECVKKSSRAVGHREESYSESWGFRATDCACNSICGFERAAAARDQCGNAAHSSNQRLVFSSALATSLTTKSPKSRHLECDILQSQRTPGAASIAEHCSLTARRTTAVTARSQCTPSLRCSTNNQLASFNHPGRKRMHADFLKMDLGNIWHIFMPLRTPTTLQMSLEGIRSSRRGRCLRNSHKVKPPRSHSSRLTCDGQRDPSR</sequence>
<feature type="compositionally biased region" description="Basic residues" evidence="1">
    <location>
        <begin position="200"/>
        <end position="218"/>
    </location>
</feature>
<reference evidence="2 3" key="1">
    <citation type="journal article" date="2016" name="Mol. Biol. Evol.">
        <title>Comparative Genomics of Early-Diverging Mushroom-Forming Fungi Provides Insights into the Origins of Lignocellulose Decay Capabilities.</title>
        <authorList>
            <person name="Nagy L.G."/>
            <person name="Riley R."/>
            <person name="Tritt A."/>
            <person name="Adam C."/>
            <person name="Daum C."/>
            <person name="Floudas D."/>
            <person name="Sun H."/>
            <person name="Yadav J.S."/>
            <person name="Pangilinan J."/>
            <person name="Larsson K.H."/>
            <person name="Matsuura K."/>
            <person name="Barry K."/>
            <person name="Labutti K."/>
            <person name="Kuo R."/>
            <person name="Ohm R.A."/>
            <person name="Bhattacharya S.S."/>
            <person name="Shirouzu T."/>
            <person name="Yoshinaga Y."/>
            <person name="Martin F.M."/>
            <person name="Grigoriev I.V."/>
            <person name="Hibbett D.S."/>
        </authorList>
    </citation>
    <scope>NUCLEOTIDE SEQUENCE [LARGE SCALE GENOMIC DNA]</scope>
    <source>
        <strain evidence="2 3">93-53</strain>
    </source>
</reference>